<reference evidence="10" key="1">
    <citation type="journal article" date="2020" name="bioRxiv">
        <title>Chromosome-level reference genome of the European wasp spider Argiope bruennichi: a resource for studies on range expansion and evolutionary adaptation.</title>
        <authorList>
            <person name="Sheffer M.M."/>
            <person name="Hoppe A."/>
            <person name="Krehenwinkel H."/>
            <person name="Uhl G."/>
            <person name="Kuss A.W."/>
            <person name="Jensen L."/>
            <person name="Jensen C."/>
            <person name="Gillespie R.G."/>
            <person name="Hoff K.J."/>
            <person name="Prost S."/>
        </authorList>
    </citation>
    <scope>NUCLEOTIDE SEQUENCE</scope>
</reference>
<comment type="subcellular location">
    <subcellularLocation>
        <location evidence="1 6 7">Nucleus</location>
    </subcellularLocation>
</comment>
<evidence type="ECO:0000313" key="11">
    <source>
        <dbReference type="Proteomes" id="UP000807504"/>
    </source>
</evidence>
<dbReference type="GO" id="GO:0000981">
    <property type="term" value="F:DNA-binding transcription factor activity, RNA polymerase II-specific"/>
    <property type="evidence" value="ECO:0007669"/>
    <property type="project" value="InterPro"/>
</dbReference>
<feature type="region of interest" description="Disordered" evidence="8">
    <location>
        <begin position="242"/>
        <end position="314"/>
    </location>
</feature>
<evidence type="ECO:0000256" key="2">
    <source>
        <dbReference type="ARBA" id="ARBA00022473"/>
    </source>
</evidence>
<dbReference type="SMART" id="SM00389">
    <property type="entry name" value="HOX"/>
    <property type="match status" value="1"/>
</dbReference>
<dbReference type="Pfam" id="PF00046">
    <property type="entry name" value="Homeodomain"/>
    <property type="match status" value="1"/>
</dbReference>
<dbReference type="PANTHER" id="PTHR24327">
    <property type="entry name" value="HOMEOBOX PROTEIN"/>
    <property type="match status" value="1"/>
</dbReference>
<evidence type="ECO:0000256" key="1">
    <source>
        <dbReference type="ARBA" id="ARBA00004123"/>
    </source>
</evidence>
<evidence type="ECO:0000256" key="4">
    <source>
        <dbReference type="ARBA" id="ARBA00023155"/>
    </source>
</evidence>
<dbReference type="EMBL" id="JABXBU010000011">
    <property type="protein sequence ID" value="KAF8790347.1"/>
    <property type="molecule type" value="Genomic_DNA"/>
</dbReference>
<proteinExistence type="predicted"/>
<keyword evidence="11" id="KW-1185">Reference proteome</keyword>
<dbReference type="InterPro" id="IPR000047">
    <property type="entry name" value="HTH_motif"/>
</dbReference>
<dbReference type="PROSITE" id="PS00027">
    <property type="entry name" value="HOMEOBOX_1"/>
    <property type="match status" value="1"/>
</dbReference>
<dbReference type="PRINTS" id="PR00031">
    <property type="entry name" value="HTHREPRESSR"/>
</dbReference>
<dbReference type="PRINTS" id="PR00024">
    <property type="entry name" value="HOMEOBOX"/>
</dbReference>
<dbReference type="PANTHER" id="PTHR24327:SF81">
    <property type="entry name" value="HOMEOTIC PROTEIN DISTAL-LESS-RELATED"/>
    <property type="match status" value="1"/>
</dbReference>
<evidence type="ECO:0000259" key="9">
    <source>
        <dbReference type="PROSITE" id="PS50071"/>
    </source>
</evidence>
<dbReference type="InterPro" id="IPR009057">
    <property type="entry name" value="Homeodomain-like_sf"/>
</dbReference>
<dbReference type="GO" id="GO:0005634">
    <property type="term" value="C:nucleus"/>
    <property type="evidence" value="ECO:0007669"/>
    <property type="project" value="UniProtKB-SubCell"/>
</dbReference>
<evidence type="ECO:0000256" key="8">
    <source>
        <dbReference type="SAM" id="MobiDB-lite"/>
    </source>
</evidence>
<evidence type="ECO:0000256" key="3">
    <source>
        <dbReference type="ARBA" id="ARBA00023125"/>
    </source>
</evidence>
<dbReference type="InterPro" id="IPR050460">
    <property type="entry name" value="Distal-less_Homeobox_TF"/>
</dbReference>
<dbReference type="CDD" id="cd00086">
    <property type="entry name" value="homeodomain"/>
    <property type="match status" value="1"/>
</dbReference>
<evidence type="ECO:0000256" key="7">
    <source>
        <dbReference type="RuleBase" id="RU000682"/>
    </source>
</evidence>
<keyword evidence="4 6" id="KW-0371">Homeobox</keyword>
<dbReference type="GO" id="GO:0000978">
    <property type="term" value="F:RNA polymerase II cis-regulatory region sequence-specific DNA binding"/>
    <property type="evidence" value="ECO:0007669"/>
    <property type="project" value="TreeGrafter"/>
</dbReference>
<feature type="compositionally biased region" description="Low complexity" evidence="8">
    <location>
        <begin position="247"/>
        <end position="259"/>
    </location>
</feature>
<dbReference type="InterPro" id="IPR017970">
    <property type="entry name" value="Homeobox_CS"/>
</dbReference>
<keyword evidence="2" id="KW-0217">Developmental protein</keyword>
<dbReference type="Gene3D" id="1.10.10.60">
    <property type="entry name" value="Homeodomain-like"/>
    <property type="match status" value="1"/>
</dbReference>
<name>A0A8T0FGB9_ARGBR</name>
<accession>A0A8T0FGB9</accession>
<dbReference type="FunFam" id="1.10.10.60:FF:000233">
    <property type="entry name" value="Distal-less, isoform C"/>
    <property type="match status" value="1"/>
</dbReference>
<dbReference type="Proteomes" id="UP000807504">
    <property type="component" value="Unassembled WGS sequence"/>
</dbReference>
<sequence length="358" mass="39477">MDGASRRERGRAFIHIHRSASTAFAGSRCRIFCLVVRVKQDQPGVPHSTATTLNFTEFGGPYPSMAGASDGLDQDGTNKSAFMEIQQQGLAGMPHHAQAYPIRSSYSAQPSQHEAVFASAHNPRPLGPNPFPMNYPLNSYSHPGHPYLSTYPPNVPGCPPCPSPPRDDKSQLEETLRVNGKGKKMRKPRTIYSSLQLQQLNRRFQRTQYLALPERAELAASLGLTQTQVKIWFQNRRSKYKKMLKAQHQQQNSQQPNQQTAGSTPNMPQQPPNPVSTPQTPPESHDAHSPPSVGLLPPPPSAQGMPNATVSPPAMSPPISSWDMASSKAAAMNVTNNYIPQYSWYHQTDPSMNQQILT</sequence>
<evidence type="ECO:0000256" key="6">
    <source>
        <dbReference type="PROSITE-ProRule" id="PRU00108"/>
    </source>
</evidence>
<dbReference type="InterPro" id="IPR020479">
    <property type="entry name" value="HD_metazoa"/>
</dbReference>
<dbReference type="InterPro" id="IPR001356">
    <property type="entry name" value="HD"/>
</dbReference>
<feature type="domain" description="Homeobox" evidence="9">
    <location>
        <begin position="183"/>
        <end position="243"/>
    </location>
</feature>
<evidence type="ECO:0000313" key="10">
    <source>
        <dbReference type="EMBL" id="KAF8790347.1"/>
    </source>
</evidence>
<dbReference type="PROSITE" id="PS50071">
    <property type="entry name" value="HOMEOBOX_2"/>
    <property type="match status" value="1"/>
</dbReference>
<dbReference type="AlphaFoldDB" id="A0A8T0FGB9"/>
<evidence type="ECO:0000256" key="5">
    <source>
        <dbReference type="ARBA" id="ARBA00023242"/>
    </source>
</evidence>
<keyword evidence="3 6" id="KW-0238">DNA-binding</keyword>
<comment type="caution">
    <text evidence="10">The sequence shown here is derived from an EMBL/GenBank/DDBJ whole genome shotgun (WGS) entry which is preliminary data.</text>
</comment>
<dbReference type="SUPFAM" id="SSF46689">
    <property type="entry name" value="Homeodomain-like"/>
    <property type="match status" value="1"/>
</dbReference>
<reference evidence="10" key="2">
    <citation type="submission" date="2020-06" db="EMBL/GenBank/DDBJ databases">
        <authorList>
            <person name="Sheffer M."/>
        </authorList>
    </citation>
    <scope>NUCLEOTIDE SEQUENCE</scope>
</reference>
<feature type="compositionally biased region" description="Pro residues" evidence="8">
    <location>
        <begin position="268"/>
        <end position="281"/>
    </location>
</feature>
<gene>
    <name evidence="10" type="ORF">HNY73_005380</name>
</gene>
<organism evidence="10 11">
    <name type="scientific">Argiope bruennichi</name>
    <name type="common">Wasp spider</name>
    <name type="synonym">Aranea bruennichi</name>
    <dbReference type="NCBI Taxonomy" id="94029"/>
    <lineage>
        <taxon>Eukaryota</taxon>
        <taxon>Metazoa</taxon>
        <taxon>Ecdysozoa</taxon>
        <taxon>Arthropoda</taxon>
        <taxon>Chelicerata</taxon>
        <taxon>Arachnida</taxon>
        <taxon>Araneae</taxon>
        <taxon>Araneomorphae</taxon>
        <taxon>Entelegynae</taxon>
        <taxon>Araneoidea</taxon>
        <taxon>Araneidae</taxon>
        <taxon>Argiope</taxon>
    </lineage>
</organism>
<feature type="DNA-binding region" description="Homeobox" evidence="6">
    <location>
        <begin position="185"/>
        <end position="244"/>
    </location>
</feature>
<protein>
    <submittedName>
        <fullName evidence="10">Homeobox protein DLL like protein</fullName>
    </submittedName>
</protein>
<keyword evidence="5 6" id="KW-0539">Nucleus</keyword>